<dbReference type="InterPro" id="IPR009945">
    <property type="entry name" value="ATPase_inh_sub_z"/>
</dbReference>
<dbReference type="Pfam" id="PF07345">
    <property type="entry name" value="ATPaseInh_sub_z"/>
    <property type="match status" value="1"/>
</dbReference>
<protein>
    <submittedName>
        <fullName evidence="1">DUF1476 family protein</fullName>
    </submittedName>
</protein>
<dbReference type="Proteomes" id="UP000717752">
    <property type="component" value="Unassembled WGS sequence"/>
</dbReference>
<accession>A0ABS7GR14</accession>
<dbReference type="InterPro" id="IPR038293">
    <property type="entry name" value="ATPase_inh_sub_z_sf"/>
</dbReference>
<gene>
    <name evidence="1" type="ORF">JNB85_07905</name>
</gene>
<dbReference type="Gene3D" id="1.10.790.20">
    <property type="entry name" value="Domain of unknown function DUF1476"/>
    <property type="match status" value="1"/>
</dbReference>
<dbReference type="PIRSF" id="PIRSF031780">
    <property type="entry name" value="UCP031780"/>
    <property type="match status" value="1"/>
</dbReference>
<organism evidence="1 2">
    <name type="scientific">Rhizobium mesosinicum</name>
    <dbReference type="NCBI Taxonomy" id="335017"/>
    <lineage>
        <taxon>Bacteria</taxon>
        <taxon>Pseudomonadati</taxon>
        <taxon>Pseudomonadota</taxon>
        <taxon>Alphaproteobacteria</taxon>
        <taxon>Hyphomicrobiales</taxon>
        <taxon>Rhizobiaceae</taxon>
        <taxon>Rhizobium/Agrobacterium group</taxon>
        <taxon>Rhizobium</taxon>
    </lineage>
</organism>
<dbReference type="EMBL" id="JAEUAK010000003">
    <property type="protein sequence ID" value="MBW9052339.1"/>
    <property type="molecule type" value="Genomic_DNA"/>
</dbReference>
<evidence type="ECO:0000313" key="1">
    <source>
        <dbReference type="EMBL" id="MBW9052339.1"/>
    </source>
</evidence>
<reference evidence="1 2" key="1">
    <citation type="journal article" date="2021" name="MBio">
        <title>Poor Competitiveness of Bradyrhizobium in Pigeon Pea Root Colonization in Indian Soils.</title>
        <authorList>
            <person name="Chalasani D."/>
            <person name="Basu A."/>
            <person name="Pullabhotla S.V.S.R.N."/>
            <person name="Jorrin B."/>
            <person name="Neal A.L."/>
            <person name="Poole P.S."/>
            <person name="Podile A.R."/>
            <person name="Tkacz A."/>
        </authorList>
    </citation>
    <scope>NUCLEOTIDE SEQUENCE [LARGE SCALE GENOMIC DNA]</scope>
    <source>
        <strain evidence="1 2">HU56</strain>
    </source>
</reference>
<keyword evidence="2" id="KW-1185">Reference proteome</keyword>
<comment type="caution">
    <text evidence="1">The sequence shown here is derived from an EMBL/GenBank/DDBJ whole genome shotgun (WGS) entry which is preliminary data.</text>
</comment>
<proteinExistence type="predicted"/>
<sequence>MAMGEERRRALEDRYILDFQRFAQTRARRNRLFANWAAKKLGRNDQEAYLEEVECAGNLEAGDSDVMRKISNDLRNAGQIVDEQELRAMMNDMMFEAAAQLEAETQAEDCS</sequence>
<dbReference type="RefSeq" id="WP_220333799.1">
    <property type="nucleotide sequence ID" value="NZ_JAEUAK010000003.1"/>
</dbReference>
<evidence type="ECO:0000313" key="2">
    <source>
        <dbReference type="Proteomes" id="UP000717752"/>
    </source>
</evidence>
<name>A0ABS7GR14_9HYPH</name>